<organism evidence="1 2">
    <name type="scientific">Microbacterium phage OneinaGillian</name>
    <dbReference type="NCBI Taxonomy" id="2301604"/>
    <lineage>
        <taxon>Viruses</taxon>
        <taxon>Duplodnaviria</taxon>
        <taxon>Heunggongvirae</taxon>
        <taxon>Uroviricota</taxon>
        <taxon>Caudoviricetes</taxon>
        <taxon>Gillianvirus</taxon>
        <taxon>Gillianvirus oneinagillian</taxon>
    </lineage>
</organism>
<accession>A0A385UJG0</accession>
<dbReference type="RefSeq" id="YP_009812705.1">
    <property type="nucleotide sequence ID" value="NC_048068.1"/>
</dbReference>
<proteinExistence type="predicted"/>
<protein>
    <submittedName>
        <fullName evidence="1">Uncharacterized protein</fullName>
    </submittedName>
</protein>
<evidence type="ECO:0000313" key="1">
    <source>
        <dbReference type="EMBL" id="AYB70209.1"/>
    </source>
</evidence>
<reference evidence="1 2" key="1">
    <citation type="submission" date="2018-08" db="EMBL/GenBank/DDBJ databases">
        <authorList>
            <person name="Miller G.E."/>
            <person name="Abrahams R."/>
            <person name="Bazan D.C."/>
            <person name="Beglau B.C."/>
            <person name="Blaylock E.C."/>
            <person name="Choi J.D."/>
            <person name="Grewal S.K."/>
            <person name="Hernandez E.V."/>
            <person name="Kim D.J."/>
            <person name="Kim K."/>
            <person name="Lee Y."/>
            <person name="Linde M.K."/>
            <person name="Lopez M.B."/>
            <person name="Pangalila E."/>
            <person name="Parker M.A."/>
            <person name="Specht R.C."/>
            <person name="Teng M.C."/>
            <person name="Toledo B."/>
            <person name="Tran S."/>
            <person name="Yu H."/>
            <person name="Kalaj N."/>
            <person name="Muthiah A.S."/>
            <person name="Dean N.S."/>
            <person name="Diaz A."/>
            <person name="Garlena R.A."/>
            <person name="Russell D.A."/>
            <person name="Pope W.H."/>
            <person name="Jacobs-Sera D."/>
            <person name="Hatfull G.F."/>
        </authorList>
    </citation>
    <scope>NUCLEOTIDE SEQUENCE [LARGE SCALE GENOMIC DNA]</scope>
</reference>
<dbReference type="GeneID" id="55003774"/>
<gene>
    <name evidence="1" type="primary">100</name>
    <name evidence="1" type="ORF">SEA_ONEIAGILLIAN_99</name>
</gene>
<dbReference type="EMBL" id="MH727556">
    <property type="protein sequence ID" value="AYB70209.1"/>
    <property type="molecule type" value="Genomic_DNA"/>
</dbReference>
<dbReference type="Proteomes" id="UP000279330">
    <property type="component" value="Segment"/>
</dbReference>
<name>A0A385UJG0_9CAUD</name>
<dbReference type="KEGG" id="vg:55003774"/>
<sequence>MKIRVLISSTDNRELYIAVTERLMRATREHPENWETVIGVPGVIDHVGYQTDTFSRVVWSREYDGGPLFRLTIRDDHPVYDDLRALIANELRPKVTPELLELSKQVLNEHGHADAMPDDPGSIAQLTVALRSLIKAVES</sequence>
<keyword evidence="2" id="KW-1185">Reference proteome</keyword>
<evidence type="ECO:0000313" key="2">
    <source>
        <dbReference type="Proteomes" id="UP000279330"/>
    </source>
</evidence>